<dbReference type="EMBL" id="JAACNH010000006">
    <property type="protein sequence ID" value="KAG8441304.1"/>
    <property type="molecule type" value="Genomic_DNA"/>
</dbReference>
<dbReference type="OrthoDB" id="9423182at2759"/>
<organism evidence="7 8">
    <name type="scientific">Hymenochirus boettgeri</name>
    <name type="common">Congo dwarf clawed frog</name>
    <dbReference type="NCBI Taxonomy" id="247094"/>
    <lineage>
        <taxon>Eukaryota</taxon>
        <taxon>Metazoa</taxon>
        <taxon>Chordata</taxon>
        <taxon>Craniata</taxon>
        <taxon>Vertebrata</taxon>
        <taxon>Euteleostomi</taxon>
        <taxon>Amphibia</taxon>
        <taxon>Batrachia</taxon>
        <taxon>Anura</taxon>
        <taxon>Pipoidea</taxon>
        <taxon>Pipidae</taxon>
        <taxon>Pipinae</taxon>
        <taxon>Hymenochirus</taxon>
    </lineage>
</organism>
<evidence type="ECO:0000256" key="1">
    <source>
        <dbReference type="ARBA" id="ARBA00004123"/>
    </source>
</evidence>
<gene>
    <name evidence="7" type="ORF">GDO86_006873</name>
</gene>
<keyword evidence="6" id="KW-0539">Nucleus</keyword>
<comment type="similarity">
    <text evidence="3">Belongs to the SHFL family.</text>
</comment>
<evidence type="ECO:0008006" key="9">
    <source>
        <dbReference type="Google" id="ProtNLM"/>
    </source>
</evidence>
<dbReference type="PANTHER" id="PTHR16135:SF2">
    <property type="entry name" value="SHIFTLESS ANTIVIRAL INHIBITOR OF RIBOSOMAL FRAMESHIFTING PROTEIN"/>
    <property type="match status" value="1"/>
</dbReference>
<evidence type="ECO:0000256" key="5">
    <source>
        <dbReference type="ARBA" id="ARBA00022884"/>
    </source>
</evidence>
<evidence type="ECO:0000256" key="2">
    <source>
        <dbReference type="ARBA" id="ARBA00004201"/>
    </source>
</evidence>
<dbReference type="GO" id="GO:1990825">
    <property type="term" value="F:sequence-specific mRNA binding"/>
    <property type="evidence" value="ECO:0007669"/>
    <property type="project" value="TreeGrafter"/>
</dbReference>
<dbReference type="GO" id="GO:0043022">
    <property type="term" value="F:ribosome binding"/>
    <property type="evidence" value="ECO:0007669"/>
    <property type="project" value="TreeGrafter"/>
</dbReference>
<dbReference type="GO" id="GO:0005634">
    <property type="term" value="C:nucleus"/>
    <property type="evidence" value="ECO:0007669"/>
    <property type="project" value="UniProtKB-SubCell"/>
</dbReference>
<comment type="subcellular location">
    <subcellularLocation>
        <location evidence="2">Cytoplasm</location>
        <location evidence="2">P-body</location>
    </subcellularLocation>
    <subcellularLocation>
        <location evidence="1">Nucleus</location>
    </subcellularLocation>
</comment>
<sequence>MNRFSNNHDQVCQYIILCMDDVNDLLIMFFISNQNVVNKLKKDDQKAKELPKDKDIQDLANKLKQLPLTEANLRMFNNAAENRIPSRDRQFACKECDRMWWRRVPQRKEVSRCRGCRKKFDAVPEDKMWGLAEYHCLACNREFRGHGQMGVKSPCYMCNNPVSPSFILPPRRNQGPRTRNTHSCYAEDCYNRREPYVPGLHCAHPRSRTKHLLPKVLFPSTPHVSTGSTVATCLSQGSLMEYDIDDIILDDIRESDEDDGSDGSDS</sequence>
<reference evidence="7" key="1">
    <citation type="thesis" date="2020" institute="ProQuest LLC" country="789 East Eisenhower Parkway, Ann Arbor, MI, USA">
        <title>Comparative Genomics and Chromosome Evolution.</title>
        <authorList>
            <person name="Mudd A.B."/>
        </authorList>
    </citation>
    <scope>NUCLEOTIDE SEQUENCE</scope>
    <source>
        <strain evidence="7">Female2</strain>
        <tissue evidence="7">Blood</tissue>
    </source>
</reference>
<evidence type="ECO:0000256" key="4">
    <source>
        <dbReference type="ARBA" id="ARBA00022490"/>
    </source>
</evidence>
<dbReference type="InterPro" id="IPR026795">
    <property type="entry name" value="SHFL"/>
</dbReference>
<comment type="caution">
    <text evidence="7">The sequence shown here is derived from an EMBL/GenBank/DDBJ whole genome shotgun (WGS) entry which is preliminary data.</text>
</comment>
<evidence type="ECO:0000313" key="8">
    <source>
        <dbReference type="Proteomes" id="UP000812440"/>
    </source>
</evidence>
<evidence type="ECO:0000313" key="7">
    <source>
        <dbReference type="EMBL" id="KAG8441304.1"/>
    </source>
</evidence>
<keyword evidence="8" id="KW-1185">Reference proteome</keyword>
<keyword evidence="5" id="KW-0694">RNA-binding</keyword>
<evidence type="ECO:0000256" key="3">
    <source>
        <dbReference type="ARBA" id="ARBA00005469"/>
    </source>
</evidence>
<dbReference type="PANTHER" id="PTHR16135">
    <property type="entry name" value="REPRESSOR OF YIELD OF DENV PROTEIN"/>
    <property type="match status" value="1"/>
</dbReference>
<dbReference type="GO" id="GO:0045087">
    <property type="term" value="P:innate immune response"/>
    <property type="evidence" value="ECO:0007669"/>
    <property type="project" value="TreeGrafter"/>
</dbReference>
<protein>
    <recommendedName>
        <fullName evidence="9">Shiftless antiviral inhibitor of ribosomal frameshifting</fullName>
    </recommendedName>
</protein>
<dbReference type="Pfam" id="PF15135">
    <property type="entry name" value="UPF0515"/>
    <property type="match status" value="1"/>
</dbReference>
<dbReference type="GO" id="GO:0000932">
    <property type="term" value="C:P-body"/>
    <property type="evidence" value="ECO:0007669"/>
    <property type="project" value="UniProtKB-SubCell"/>
</dbReference>
<proteinExistence type="inferred from homology"/>
<accession>A0A8T2JCT2</accession>
<keyword evidence="4" id="KW-0963">Cytoplasm</keyword>
<evidence type="ECO:0000256" key="6">
    <source>
        <dbReference type="ARBA" id="ARBA00023242"/>
    </source>
</evidence>
<name>A0A8T2JCT2_9PIPI</name>
<dbReference type="Proteomes" id="UP000812440">
    <property type="component" value="Chromosome 3"/>
</dbReference>
<dbReference type="AlphaFoldDB" id="A0A8T2JCT2"/>
<dbReference type="GO" id="GO:0075523">
    <property type="term" value="P:viral translational frameshifting"/>
    <property type="evidence" value="ECO:0007669"/>
    <property type="project" value="TreeGrafter"/>
</dbReference>